<dbReference type="STRING" id="545619.SAMN04489860_1746"/>
<gene>
    <name evidence="3" type="ORF">SAMN04489860_1746</name>
</gene>
<dbReference type="Proteomes" id="UP000185663">
    <property type="component" value="Chromosome I"/>
</dbReference>
<evidence type="ECO:0000313" key="4">
    <source>
        <dbReference type="Proteomes" id="UP000185663"/>
    </source>
</evidence>
<reference evidence="4" key="1">
    <citation type="submission" date="2016-10" db="EMBL/GenBank/DDBJ databases">
        <authorList>
            <person name="Varghese N."/>
            <person name="Submissions S."/>
        </authorList>
    </citation>
    <scope>NUCLEOTIDE SEQUENCE [LARGE SCALE GENOMIC DNA]</scope>
    <source>
        <strain evidence="4">DSM 22126</strain>
    </source>
</reference>
<dbReference type="RefSeq" id="WP_083372260.1">
    <property type="nucleotide sequence ID" value="NZ_LT629776.1"/>
</dbReference>
<feature type="transmembrane region" description="Helical" evidence="2">
    <location>
        <begin position="9"/>
        <end position="27"/>
    </location>
</feature>
<dbReference type="EMBL" id="LT629776">
    <property type="protein sequence ID" value="SDS52602.1"/>
    <property type="molecule type" value="Genomic_DNA"/>
</dbReference>
<sequence length="176" mass="18190">MTAAHDRRGVTAPLVVATALGLAAWAFGDLADAITTAALVLTVVAVARIAPHGTRATPTDPTSPRPGGARPDLDLLGRETLRTDRTVGERAVARTLDLTRATLIHHGIDPTSPADRPARAALLGNTAPANEKALAGSSTAPVTAAELRRWLDVLDTLGPVPTVAPADTPTTERPTR</sequence>
<accession>A0A1H1SX99</accession>
<proteinExistence type="predicted"/>
<protein>
    <submittedName>
        <fullName evidence="3">Uncharacterized protein</fullName>
    </submittedName>
</protein>
<keyword evidence="2" id="KW-0472">Membrane</keyword>
<keyword evidence="2" id="KW-1133">Transmembrane helix</keyword>
<feature type="region of interest" description="Disordered" evidence="1">
    <location>
        <begin position="53"/>
        <end position="74"/>
    </location>
</feature>
<organism evidence="3 4">
    <name type="scientific">Paraoerskovia marina</name>
    <dbReference type="NCBI Taxonomy" id="545619"/>
    <lineage>
        <taxon>Bacteria</taxon>
        <taxon>Bacillati</taxon>
        <taxon>Actinomycetota</taxon>
        <taxon>Actinomycetes</taxon>
        <taxon>Micrococcales</taxon>
        <taxon>Cellulomonadaceae</taxon>
        <taxon>Paraoerskovia</taxon>
    </lineage>
</organism>
<keyword evidence="4" id="KW-1185">Reference proteome</keyword>
<evidence type="ECO:0000256" key="2">
    <source>
        <dbReference type="SAM" id="Phobius"/>
    </source>
</evidence>
<evidence type="ECO:0000313" key="3">
    <source>
        <dbReference type="EMBL" id="SDS52602.1"/>
    </source>
</evidence>
<evidence type="ECO:0000256" key="1">
    <source>
        <dbReference type="SAM" id="MobiDB-lite"/>
    </source>
</evidence>
<keyword evidence="2" id="KW-0812">Transmembrane</keyword>
<dbReference type="AlphaFoldDB" id="A0A1H1SX99"/>
<feature type="transmembrane region" description="Helical" evidence="2">
    <location>
        <begin position="33"/>
        <end position="50"/>
    </location>
</feature>
<name>A0A1H1SX99_9CELL</name>